<feature type="region of interest" description="Disordered" evidence="1">
    <location>
        <begin position="485"/>
        <end position="534"/>
    </location>
</feature>
<name>A0A8H5FP42_9AGAR</name>
<dbReference type="EMBL" id="JAACJN010000448">
    <property type="protein sequence ID" value="KAF5343513.1"/>
    <property type="molecule type" value="Genomic_DNA"/>
</dbReference>
<evidence type="ECO:0000313" key="3">
    <source>
        <dbReference type="Proteomes" id="UP000518752"/>
    </source>
</evidence>
<evidence type="ECO:0000313" key="2">
    <source>
        <dbReference type="EMBL" id="KAF5343513.1"/>
    </source>
</evidence>
<protein>
    <submittedName>
        <fullName evidence="2">Uncharacterized protein</fullName>
    </submittedName>
</protein>
<organism evidence="2 3">
    <name type="scientific">Collybiopsis confluens</name>
    <dbReference type="NCBI Taxonomy" id="2823264"/>
    <lineage>
        <taxon>Eukaryota</taxon>
        <taxon>Fungi</taxon>
        <taxon>Dikarya</taxon>
        <taxon>Basidiomycota</taxon>
        <taxon>Agaricomycotina</taxon>
        <taxon>Agaricomycetes</taxon>
        <taxon>Agaricomycetidae</taxon>
        <taxon>Agaricales</taxon>
        <taxon>Marasmiineae</taxon>
        <taxon>Omphalotaceae</taxon>
        <taxon>Collybiopsis</taxon>
    </lineage>
</organism>
<feature type="compositionally biased region" description="Low complexity" evidence="1">
    <location>
        <begin position="493"/>
        <end position="505"/>
    </location>
</feature>
<reference evidence="2 3" key="1">
    <citation type="journal article" date="2020" name="ISME J.">
        <title>Uncovering the hidden diversity of litter-decomposition mechanisms in mushroom-forming fungi.</title>
        <authorList>
            <person name="Floudas D."/>
            <person name="Bentzer J."/>
            <person name="Ahren D."/>
            <person name="Johansson T."/>
            <person name="Persson P."/>
            <person name="Tunlid A."/>
        </authorList>
    </citation>
    <scope>NUCLEOTIDE SEQUENCE [LARGE SCALE GENOMIC DNA]</scope>
    <source>
        <strain evidence="2 3">CBS 406.79</strain>
    </source>
</reference>
<gene>
    <name evidence="2" type="ORF">D9757_014180</name>
</gene>
<dbReference type="OrthoDB" id="2833384at2759"/>
<comment type="caution">
    <text evidence="2">The sequence shown here is derived from an EMBL/GenBank/DDBJ whole genome shotgun (WGS) entry which is preliminary data.</text>
</comment>
<dbReference type="Proteomes" id="UP000518752">
    <property type="component" value="Unassembled WGS sequence"/>
</dbReference>
<dbReference type="AlphaFoldDB" id="A0A8H5FP42"/>
<sequence>MSQHVLPLPVLKPQSKPLVPVVTGTTVTDSVPAVGVTNYPRPVVESVPAVGVTHYTLSDTDTTFMRAYASAIKNKFQLDVGDRYSMLISPVTQRGIAAGNLIPPEITNYLVYKLADSLQYSNNPSYTGGSAGSYIEQMRSYIDWVDLQHQVSAQNIDVLKPLNEALKLASDKYWDLVQTGSELYEKVKHLYPGLDFWQWAKLAYPLLEAANAAMKIATTEVYQAMQRFYGPNYAALSTYMNNLTSAKSPYDLPGYNQAAVADDVLIEAAISAANSGDPMANNNFADSIIRVPTYSMASYSNTVQGWIDAAKAGATRDVVITVDSDKGENTSWEEFGFPEVDPTLHGRAAVWSLFSAQVYNDKGELEPRRLDTRGLTETMSLRLSMIGIAKFDILSGEWDLPDIKTLFPNRLPNAPDILDPKLARMVSLLVGYDVELRVKFSSALRGPQEGPDWSTQKVNQVDQIIKDVQENGGSLSVFGFRVPVQGTNDKSPEGAPGIPSAPGIPVKLPGSRPPGNSDGGASGRATLGSPLQRVDTKFENVNWSKEDGELVLTPTKGQVYPTILGAVAQRFQ</sequence>
<proteinExistence type="predicted"/>
<evidence type="ECO:0000256" key="1">
    <source>
        <dbReference type="SAM" id="MobiDB-lite"/>
    </source>
</evidence>
<keyword evidence="3" id="KW-1185">Reference proteome</keyword>
<accession>A0A8H5FP42</accession>